<proteinExistence type="predicted"/>
<dbReference type="PATRIC" id="fig|1121326.3.peg.2777"/>
<keyword evidence="2" id="KW-1185">Reference proteome</keyword>
<dbReference type="EMBL" id="LWAE01000002">
    <property type="protein sequence ID" value="KZL92950.1"/>
    <property type="molecule type" value="Genomic_DNA"/>
</dbReference>
<evidence type="ECO:0008006" key="3">
    <source>
        <dbReference type="Google" id="ProtNLM"/>
    </source>
</evidence>
<accession>A0A162TR78</accession>
<sequence length="65" mass="7765">MMILPLIIFVIILVWAFNSQSTKEIFNIRNKGESNALEILNHRFVSREISEEEYLRKKNILMNKQ</sequence>
<dbReference type="AlphaFoldDB" id="A0A162TR78"/>
<dbReference type="STRING" id="1121326.CLMAG_27640"/>
<gene>
    <name evidence="1" type="ORF">CLMAG_27640</name>
</gene>
<reference evidence="1 2" key="1">
    <citation type="submission" date="2016-04" db="EMBL/GenBank/DDBJ databases">
        <title>Genome sequence of Clostridium magnum DSM 2767.</title>
        <authorList>
            <person name="Poehlein A."/>
            <person name="Uhlig R."/>
            <person name="Fischer R."/>
            <person name="Bahl H."/>
            <person name="Daniel R."/>
        </authorList>
    </citation>
    <scope>NUCLEOTIDE SEQUENCE [LARGE SCALE GENOMIC DNA]</scope>
    <source>
        <strain evidence="1 2">DSM 2767</strain>
    </source>
</reference>
<name>A0A162TR78_9CLOT</name>
<dbReference type="OrthoDB" id="5461404at2"/>
<organism evidence="1 2">
    <name type="scientific">Clostridium magnum DSM 2767</name>
    <dbReference type="NCBI Taxonomy" id="1121326"/>
    <lineage>
        <taxon>Bacteria</taxon>
        <taxon>Bacillati</taxon>
        <taxon>Bacillota</taxon>
        <taxon>Clostridia</taxon>
        <taxon>Eubacteriales</taxon>
        <taxon>Clostridiaceae</taxon>
        <taxon>Clostridium</taxon>
    </lineage>
</organism>
<dbReference type="Proteomes" id="UP000076603">
    <property type="component" value="Unassembled WGS sequence"/>
</dbReference>
<evidence type="ECO:0000313" key="1">
    <source>
        <dbReference type="EMBL" id="KZL92950.1"/>
    </source>
</evidence>
<evidence type="ECO:0000313" key="2">
    <source>
        <dbReference type="Proteomes" id="UP000076603"/>
    </source>
</evidence>
<dbReference type="RefSeq" id="WP_066622794.1">
    <property type="nucleotide sequence ID" value="NZ_FQXL01000047.1"/>
</dbReference>
<comment type="caution">
    <text evidence="1">The sequence shown here is derived from an EMBL/GenBank/DDBJ whole genome shotgun (WGS) entry which is preliminary data.</text>
</comment>
<protein>
    <recommendedName>
        <fullName evidence="3">SHOCT domain-containing protein</fullName>
    </recommendedName>
</protein>